<gene>
    <name evidence="1" type="ORF">FMA36_15090</name>
</gene>
<sequence length="91" mass="10261">MISHRIFFSIVVWPDADFRVKGQRLDHIFKLGKVIAILILNGGNVFPCSVQANHDTFDNQSPVSKDCPRAISNLSSAVFVFSHATEYFHLK</sequence>
<dbReference type="AlphaFoldDB" id="A0A857FR73"/>
<proteinExistence type="predicted"/>
<dbReference type="Proteomes" id="UP000464674">
    <property type="component" value="Chromosome"/>
</dbReference>
<organism evidence="1 2">
    <name type="scientific">Komagataeibacter xylinus</name>
    <name type="common">Gluconacetobacter xylinus</name>
    <dbReference type="NCBI Taxonomy" id="28448"/>
    <lineage>
        <taxon>Bacteria</taxon>
        <taxon>Pseudomonadati</taxon>
        <taxon>Pseudomonadota</taxon>
        <taxon>Alphaproteobacteria</taxon>
        <taxon>Acetobacterales</taxon>
        <taxon>Acetobacteraceae</taxon>
        <taxon>Komagataeibacter</taxon>
    </lineage>
</organism>
<name>A0A857FR73_KOMXY</name>
<reference evidence="1 2" key="1">
    <citation type="journal article" date="2020" name="Carbohydr. Polym.">
        <title>Characterization and optimization of production of bacterial cellulose from strain CGMCC 17276 based on whole-genome analysis.</title>
        <authorList>
            <person name="Lu T."/>
            <person name="Gao H."/>
            <person name="Liao B."/>
            <person name="Wu J."/>
            <person name="Zhang W."/>
            <person name="Huang J."/>
            <person name="Liu M."/>
            <person name="Huang J."/>
            <person name="Chang Z."/>
            <person name="Jin M."/>
            <person name="Yi Z."/>
            <person name="Jiang D."/>
        </authorList>
    </citation>
    <scope>NUCLEOTIDE SEQUENCE [LARGE SCALE GENOMIC DNA]</scope>
    <source>
        <strain evidence="1 2">CGMCC 17276</strain>
    </source>
</reference>
<dbReference type="EMBL" id="CP041348">
    <property type="protein sequence ID" value="QHC36656.1"/>
    <property type="molecule type" value="Genomic_DNA"/>
</dbReference>
<protein>
    <submittedName>
        <fullName evidence="1">Uncharacterized protein</fullName>
    </submittedName>
</protein>
<evidence type="ECO:0000313" key="2">
    <source>
        <dbReference type="Proteomes" id="UP000464674"/>
    </source>
</evidence>
<evidence type="ECO:0000313" key="1">
    <source>
        <dbReference type="EMBL" id="QHC36656.1"/>
    </source>
</evidence>
<accession>A0A857FR73</accession>